<dbReference type="FunCoup" id="E2A776">
    <property type="interactions" value="42"/>
</dbReference>
<feature type="chain" id="PRO_5003156873" evidence="9">
    <location>
        <begin position="20"/>
        <end position="696"/>
    </location>
</feature>
<accession>E2A776</accession>
<keyword evidence="4 8" id="KW-1133">Transmembrane helix</keyword>
<gene>
    <name evidence="10" type="ORF">EAG_06615</name>
</gene>
<evidence type="ECO:0000256" key="8">
    <source>
        <dbReference type="SAM" id="Phobius"/>
    </source>
</evidence>
<keyword evidence="2" id="KW-1003">Cell membrane</keyword>
<keyword evidence="7" id="KW-0325">Glycoprotein</keyword>
<dbReference type="InterPro" id="IPR052192">
    <property type="entry name" value="Insect_Ionotropic_Sensory_Rcpt"/>
</dbReference>
<evidence type="ECO:0000256" key="3">
    <source>
        <dbReference type="ARBA" id="ARBA00022692"/>
    </source>
</evidence>
<feature type="transmembrane region" description="Helical" evidence="8">
    <location>
        <begin position="657"/>
        <end position="678"/>
    </location>
</feature>
<reference evidence="10 11" key="1">
    <citation type="journal article" date="2010" name="Science">
        <title>Genomic comparison of the ants Camponotus floridanus and Harpegnathos saltator.</title>
        <authorList>
            <person name="Bonasio R."/>
            <person name="Zhang G."/>
            <person name="Ye C."/>
            <person name="Mutti N.S."/>
            <person name="Fang X."/>
            <person name="Qin N."/>
            <person name="Donahue G."/>
            <person name="Yang P."/>
            <person name="Li Q."/>
            <person name="Li C."/>
            <person name="Zhang P."/>
            <person name="Huang Z."/>
            <person name="Berger S.L."/>
            <person name="Reinberg D."/>
            <person name="Wang J."/>
            <person name="Liebig J."/>
        </authorList>
    </citation>
    <scope>NUCLEOTIDE SEQUENCE [LARGE SCALE GENOMIC DNA]</scope>
    <source>
        <strain evidence="11">C129</strain>
    </source>
</reference>
<feature type="transmembrane region" description="Helical" evidence="8">
    <location>
        <begin position="399"/>
        <end position="422"/>
    </location>
</feature>
<dbReference type="InParanoid" id="E2A776"/>
<keyword evidence="3 8" id="KW-0812">Transmembrane</keyword>
<dbReference type="PANTHER" id="PTHR42643:SF38">
    <property type="entry name" value="IONOTROPIC RECEPTOR 100A"/>
    <property type="match status" value="1"/>
</dbReference>
<dbReference type="AlphaFoldDB" id="E2A776"/>
<evidence type="ECO:0000313" key="10">
    <source>
        <dbReference type="EMBL" id="EFN70732.1"/>
    </source>
</evidence>
<keyword evidence="11" id="KW-1185">Reference proteome</keyword>
<dbReference type="OrthoDB" id="8195814at2759"/>
<proteinExistence type="predicted"/>
<evidence type="ECO:0000256" key="5">
    <source>
        <dbReference type="ARBA" id="ARBA00023136"/>
    </source>
</evidence>
<name>E2A776_CAMFO</name>
<organism evidence="11">
    <name type="scientific">Camponotus floridanus</name>
    <name type="common">Florida carpenter ant</name>
    <dbReference type="NCBI Taxonomy" id="104421"/>
    <lineage>
        <taxon>Eukaryota</taxon>
        <taxon>Metazoa</taxon>
        <taxon>Ecdysozoa</taxon>
        <taxon>Arthropoda</taxon>
        <taxon>Hexapoda</taxon>
        <taxon>Insecta</taxon>
        <taxon>Pterygota</taxon>
        <taxon>Neoptera</taxon>
        <taxon>Endopterygota</taxon>
        <taxon>Hymenoptera</taxon>
        <taxon>Apocrita</taxon>
        <taxon>Aculeata</taxon>
        <taxon>Formicoidea</taxon>
        <taxon>Formicidae</taxon>
        <taxon>Formicinae</taxon>
        <taxon>Camponotus</taxon>
    </lineage>
</organism>
<dbReference type="EMBL" id="GL437267">
    <property type="protein sequence ID" value="EFN70732.1"/>
    <property type="molecule type" value="Genomic_DNA"/>
</dbReference>
<evidence type="ECO:0000256" key="4">
    <source>
        <dbReference type="ARBA" id="ARBA00022989"/>
    </source>
</evidence>
<evidence type="ECO:0000256" key="7">
    <source>
        <dbReference type="ARBA" id="ARBA00023180"/>
    </source>
</evidence>
<dbReference type="Proteomes" id="UP000000311">
    <property type="component" value="Unassembled WGS sequence"/>
</dbReference>
<evidence type="ECO:0000256" key="2">
    <source>
        <dbReference type="ARBA" id="ARBA00022475"/>
    </source>
</evidence>
<dbReference type="PANTHER" id="PTHR42643">
    <property type="entry name" value="IONOTROPIC RECEPTOR 20A-RELATED"/>
    <property type="match status" value="1"/>
</dbReference>
<evidence type="ECO:0000256" key="9">
    <source>
        <dbReference type="SAM" id="SignalP"/>
    </source>
</evidence>
<dbReference type="SUPFAM" id="SSF53850">
    <property type="entry name" value="Periplasmic binding protein-like II"/>
    <property type="match status" value="1"/>
</dbReference>
<keyword evidence="6 10" id="KW-0675">Receptor</keyword>
<keyword evidence="5 8" id="KW-0472">Membrane</keyword>
<evidence type="ECO:0000256" key="6">
    <source>
        <dbReference type="ARBA" id="ARBA00023170"/>
    </source>
</evidence>
<feature type="signal peptide" evidence="9">
    <location>
        <begin position="1"/>
        <end position="19"/>
    </location>
</feature>
<evidence type="ECO:0000313" key="11">
    <source>
        <dbReference type="Proteomes" id="UP000000311"/>
    </source>
</evidence>
<dbReference type="Gene3D" id="3.40.190.10">
    <property type="entry name" value="Periplasmic binding protein-like II"/>
    <property type="match status" value="1"/>
</dbReference>
<evidence type="ECO:0000256" key="1">
    <source>
        <dbReference type="ARBA" id="ARBA00004651"/>
    </source>
</evidence>
<sequence>MLIREFALVVLLFPPTLLGNDYRWYRAVEFWSSVVCSMENSKTVHFHGVLDNNKSSILFERCFEAFVRSIARKCSTTTVLRTYTFPDLGNTSFVDDNNVICGIAKEPSMWKITSNKLPFLITSARVERIQNDKAFGKNTWNVHVILAKNIHSFDKISKDGSTFEWNPYDRFIILIVCQEEMLYKSRLDDILKTLWSKHKMQSILVAETIAIADNTRIDQAIRIYNPFAKVNDSAYGRVEIINVKTVGEASSLLSHLSYYQTNNMNGYELKTGVFSKDEDMSDEEKMGLSKRYNNNRSFKEIDQIILNTIAEHMNFTYRQMLPKDNKFFGYQLSNGTYVGAIGDVIYGRADICFESFFIKKYSTDPVEDVNFSVYMDFDRVCVIVPKATKIPKGLRLYHFFPLSVWICTMLSQIFVYLTSYLLQIFTPGRTKKLSFSATIYRLFLLNIGCSQKWPNTNAERILLSGIFLTNITITSLFSGILYNSFAHDMYYPDIETLYDFDASGLPISLVSLGLADIFDDDNSSILMRNLQSKLRYGENAVPNAAYYRNGSGLAKEKYFPYVDARHVDEDGGPLLHLIKECPGAFFLSYLLPKNSILQDGINTWIGRMNQAGLTLLWEKQTIHTYVVQAKADQKKRKAQKKTIDFVPFNLSDVQSSFYMLLIGLSVSAIVFLHEKGWLRSRLLRTKKSNSESTIGC</sequence>
<comment type="subcellular location">
    <subcellularLocation>
        <location evidence="1">Cell membrane</location>
        <topology evidence="1">Multi-pass membrane protein</topology>
    </subcellularLocation>
</comment>
<feature type="transmembrane region" description="Helical" evidence="8">
    <location>
        <begin position="461"/>
        <end position="482"/>
    </location>
</feature>
<keyword evidence="9" id="KW-0732">Signal</keyword>
<dbReference type="OMA" id="WLAIFLC"/>
<dbReference type="GO" id="GO:0005886">
    <property type="term" value="C:plasma membrane"/>
    <property type="evidence" value="ECO:0007669"/>
    <property type="project" value="UniProtKB-SubCell"/>
</dbReference>
<protein>
    <submittedName>
        <fullName evidence="10">Glutamate receptor delta-2 subunit</fullName>
    </submittedName>
</protein>